<proteinExistence type="predicted"/>
<dbReference type="Proteomes" id="UP000265520">
    <property type="component" value="Unassembled WGS sequence"/>
</dbReference>
<comment type="caution">
    <text evidence="1">The sequence shown here is derived from an EMBL/GenBank/DDBJ whole genome shotgun (WGS) entry which is preliminary data.</text>
</comment>
<organism evidence="1 2">
    <name type="scientific">Trifolium medium</name>
    <dbReference type="NCBI Taxonomy" id="97028"/>
    <lineage>
        <taxon>Eukaryota</taxon>
        <taxon>Viridiplantae</taxon>
        <taxon>Streptophyta</taxon>
        <taxon>Embryophyta</taxon>
        <taxon>Tracheophyta</taxon>
        <taxon>Spermatophyta</taxon>
        <taxon>Magnoliopsida</taxon>
        <taxon>eudicotyledons</taxon>
        <taxon>Gunneridae</taxon>
        <taxon>Pentapetalae</taxon>
        <taxon>rosids</taxon>
        <taxon>fabids</taxon>
        <taxon>Fabales</taxon>
        <taxon>Fabaceae</taxon>
        <taxon>Papilionoideae</taxon>
        <taxon>50 kb inversion clade</taxon>
        <taxon>NPAAA clade</taxon>
        <taxon>Hologalegina</taxon>
        <taxon>IRL clade</taxon>
        <taxon>Trifolieae</taxon>
        <taxon>Trifolium</taxon>
    </lineage>
</organism>
<reference evidence="1 2" key="1">
    <citation type="journal article" date="2018" name="Front. Plant Sci.">
        <title>Red Clover (Trifolium pratense) and Zigzag Clover (T. medium) - A Picture of Genomic Similarities and Differences.</title>
        <authorList>
            <person name="Dluhosova J."/>
            <person name="Istvanek J."/>
            <person name="Nedelnik J."/>
            <person name="Repkova J."/>
        </authorList>
    </citation>
    <scope>NUCLEOTIDE SEQUENCE [LARGE SCALE GENOMIC DNA]</scope>
    <source>
        <strain evidence="2">cv. 10/8</strain>
        <tissue evidence="1">Leaf</tissue>
    </source>
</reference>
<feature type="non-terminal residue" evidence="1">
    <location>
        <position position="34"/>
    </location>
</feature>
<evidence type="ECO:0000313" key="1">
    <source>
        <dbReference type="EMBL" id="MCI69835.1"/>
    </source>
</evidence>
<sequence>MEVLHLVDIYGWMPFYAFPAHYWIFFVGDSNLNQ</sequence>
<dbReference type="AlphaFoldDB" id="A0A392UDN4"/>
<evidence type="ECO:0000313" key="2">
    <source>
        <dbReference type="Proteomes" id="UP000265520"/>
    </source>
</evidence>
<protein>
    <submittedName>
        <fullName evidence="1">Uncharacterized protein</fullName>
    </submittedName>
</protein>
<keyword evidence="2" id="KW-1185">Reference proteome</keyword>
<dbReference type="EMBL" id="LXQA010763963">
    <property type="protein sequence ID" value="MCI69835.1"/>
    <property type="molecule type" value="Genomic_DNA"/>
</dbReference>
<name>A0A392UDN4_9FABA</name>
<accession>A0A392UDN4</accession>